<dbReference type="Pfam" id="PF00072">
    <property type="entry name" value="Response_reg"/>
    <property type="match status" value="1"/>
</dbReference>
<feature type="domain" description="OmpR/PhoB-type" evidence="11">
    <location>
        <begin position="129"/>
        <end position="227"/>
    </location>
</feature>
<dbReference type="GO" id="GO:0005829">
    <property type="term" value="C:cytosol"/>
    <property type="evidence" value="ECO:0007669"/>
    <property type="project" value="TreeGrafter"/>
</dbReference>
<dbReference type="CDD" id="cd18159">
    <property type="entry name" value="REC_OmpR_NsrR-like"/>
    <property type="match status" value="1"/>
</dbReference>
<dbReference type="FunFam" id="3.40.50.2300:FF:000065">
    <property type="entry name" value="DNA-binding response regulator"/>
    <property type="match status" value="1"/>
</dbReference>
<dbReference type="SMART" id="SM00448">
    <property type="entry name" value="REC"/>
    <property type="match status" value="1"/>
</dbReference>
<feature type="DNA-binding region" description="OmpR/PhoB-type" evidence="9">
    <location>
        <begin position="129"/>
        <end position="227"/>
    </location>
</feature>
<keyword evidence="4" id="KW-0902">Two-component regulatory system</keyword>
<dbReference type="Pfam" id="PF00486">
    <property type="entry name" value="Trans_reg_C"/>
    <property type="match status" value="1"/>
</dbReference>
<dbReference type="GO" id="GO:0000976">
    <property type="term" value="F:transcription cis-regulatory region binding"/>
    <property type="evidence" value="ECO:0007669"/>
    <property type="project" value="TreeGrafter"/>
</dbReference>
<evidence type="ECO:0000256" key="4">
    <source>
        <dbReference type="ARBA" id="ARBA00023012"/>
    </source>
</evidence>
<comment type="subcellular location">
    <subcellularLocation>
        <location evidence="1">Cytoplasm</location>
    </subcellularLocation>
</comment>
<protein>
    <submittedName>
        <fullName evidence="12">Two-component response regulator YvcP</fullName>
    </submittedName>
</protein>
<dbReference type="Gene3D" id="3.40.50.2300">
    <property type="match status" value="1"/>
</dbReference>
<keyword evidence="2" id="KW-0963">Cytoplasm</keyword>
<keyword evidence="6 9" id="KW-0238">DNA-binding</keyword>
<evidence type="ECO:0000256" key="3">
    <source>
        <dbReference type="ARBA" id="ARBA00022553"/>
    </source>
</evidence>
<reference evidence="12 13" key="1">
    <citation type="journal article" date="2014" name="Genome Announc.">
        <title>Draft Genome Sequence of Paenibacillus pini JCM 16418T, Isolated from the Rhizosphere of Pine Tree.</title>
        <authorList>
            <person name="Yuki M."/>
            <person name="Oshima K."/>
            <person name="Suda W."/>
            <person name="Oshida Y."/>
            <person name="Kitamura K."/>
            <person name="Iida Y."/>
            <person name="Hattori M."/>
            <person name="Ohkuma M."/>
        </authorList>
    </citation>
    <scope>NUCLEOTIDE SEQUENCE [LARGE SCALE GENOMIC DNA]</scope>
    <source>
        <strain evidence="12 13">JCM 16418</strain>
    </source>
</reference>
<dbReference type="CDD" id="cd00383">
    <property type="entry name" value="trans_reg_C"/>
    <property type="match status" value="1"/>
</dbReference>
<keyword evidence="7" id="KW-0804">Transcription</keyword>
<keyword evidence="13" id="KW-1185">Reference proteome</keyword>
<keyword evidence="3 8" id="KW-0597">Phosphoprotein</keyword>
<dbReference type="eggNOG" id="COG0745">
    <property type="taxonomic scope" value="Bacteria"/>
</dbReference>
<gene>
    <name evidence="12" type="ORF">JCM16418_1758</name>
</gene>
<organism evidence="12 13">
    <name type="scientific">Paenibacillus pini JCM 16418</name>
    <dbReference type="NCBI Taxonomy" id="1236976"/>
    <lineage>
        <taxon>Bacteria</taxon>
        <taxon>Bacillati</taxon>
        <taxon>Bacillota</taxon>
        <taxon>Bacilli</taxon>
        <taxon>Bacillales</taxon>
        <taxon>Paenibacillaceae</taxon>
        <taxon>Paenibacillus</taxon>
    </lineage>
</organism>
<feature type="modified residue" description="4-aspartylphosphate" evidence="8">
    <location>
        <position position="52"/>
    </location>
</feature>
<dbReference type="InterPro" id="IPR016032">
    <property type="entry name" value="Sig_transdc_resp-reg_C-effctor"/>
</dbReference>
<dbReference type="GO" id="GO:0032993">
    <property type="term" value="C:protein-DNA complex"/>
    <property type="evidence" value="ECO:0007669"/>
    <property type="project" value="TreeGrafter"/>
</dbReference>
<evidence type="ECO:0000256" key="2">
    <source>
        <dbReference type="ARBA" id="ARBA00022490"/>
    </source>
</evidence>
<dbReference type="OrthoDB" id="9790442at2"/>
<dbReference type="GO" id="GO:0006355">
    <property type="term" value="P:regulation of DNA-templated transcription"/>
    <property type="evidence" value="ECO:0007669"/>
    <property type="project" value="InterPro"/>
</dbReference>
<dbReference type="SMART" id="SM00862">
    <property type="entry name" value="Trans_reg_C"/>
    <property type="match status" value="1"/>
</dbReference>
<dbReference type="SUPFAM" id="SSF52172">
    <property type="entry name" value="CheY-like"/>
    <property type="match status" value="1"/>
</dbReference>
<dbReference type="RefSeq" id="WP_036647443.1">
    <property type="nucleotide sequence ID" value="NZ_BAVZ01000004.1"/>
</dbReference>
<dbReference type="EMBL" id="BAVZ01000004">
    <property type="protein sequence ID" value="GAF07730.1"/>
    <property type="molecule type" value="Genomic_DNA"/>
</dbReference>
<comment type="caution">
    <text evidence="12">The sequence shown here is derived from an EMBL/GenBank/DDBJ whole genome shotgun (WGS) entry which is preliminary data.</text>
</comment>
<evidence type="ECO:0000259" key="10">
    <source>
        <dbReference type="PROSITE" id="PS50110"/>
    </source>
</evidence>
<evidence type="ECO:0000313" key="12">
    <source>
        <dbReference type="EMBL" id="GAF07730.1"/>
    </source>
</evidence>
<dbReference type="PANTHER" id="PTHR48111">
    <property type="entry name" value="REGULATOR OF RPOS"/>
    <property type="match status" value="1"/>
</dbReference>
<feature type="domain" description="Response regulatory" evidence="10">
    <location>
        <begin position="3"/>
        <end position="116"/>
    </location>
</feature>
<dbReference type="PANTHER" id="PTHR48111:SF31">
    <property type="entry name" value="TRANSCRIPTIONAL REGULATORY PROTEIN YXDJ"/>
    <property type="match status" value="1"/>
</dbReference>
<dbReference type="SUPFAM" id="SSF46894">
    <property type="entry name" value="C-terminal effector domain of the bipartite response regulators"/>
    <property type="match status" value="1"/>
</dbReference>
<dbReference type="Gene3D" id="6.10.250.690">
    <property type="match status" value="1"/>
</dbReference>
<dbReference type="InterPro" id="IPR036388">
    <property type="entry name" value="WH-like_DNA-bd_sf"/>
</dbReference>
<dbReference type="PROSITE" id="PS50110">
    <property type="entry name" value="RESPONSE_REGULATORY"/>
    <property type="match status" value="1"/>
</dbReference>
<dbReference type="InterPro" id="IPR001789">
    <property type="entry name" value="Sig_transdc_resp-reg_receiver"/>
</dbReference>
<evidence type="ECO:0000256" key="1">
    <source>
        <dbReference type="ARBA" id="ARBA00004496"/>
    </source>
</evidence>
<accession>W7Y9M7</accession>
<evidence type="ECO:0000256" key="9">
    <source>
        <dbReference type="PROSITE-ProRule" id="PRU01091"/>
    </source>
</evidence>
<evidence type="ECO:0000256" key="6">
    <source>
        <dbReference type="ARBA" id="ARBA00023125"/>
    </source>
</evidence>
<evidence type="ECO:0000256" key="8">
    <source>
        <dbReference type="PROSITE-ProRule" id="PRU00169"/>
    </source>
</evidence>
<dbReference type="STRING" id="1236976.JCM16418_1758"/>
<dbReference type="AlphaFoldDB" id="W7Y9M7"/>
<evidence type="ECO:0000313" key="13">
    <source>
        <dbReference type="Proteomes" id="UP000019364"/>
    </source>
</evidence>
<dbReference type="InterPro" id="IPR011006">
    <property type="entry name" value="CheY-like_superfamily"/>
</dbReference>
<proteinExistence type="predicted"/>
<evidence type="ECO:0000256" key="5">
    <source>
        <dbReference type="ARBA" id="ARBA00023015"/>
    </source>
</evidence>
<dbReference type="PROSITE" id="PS51755">
    <property type="entry name" value="OMPR_PHOB"/>
    <property type="match status" value="1"/>
</dbReference>
<keyword evidence="5" id="KW-0805">Transcription regulation</keyword>
<dbReference type="InterPro" id="IPR039420">
    <property type="entry name" value="WalR-like"/>
</dbReference>
<evidence type="ECO:0000259" key="11">
    <source>
        <dbReference type="PROSITE" id="PS51755"/>
    </source>
</evidence>
<dbReference type="InterPro" id="IPR001867">
    <property type="entry name" value="OmpR/PhoB-type_DNA-bd"/>
</dbReference>
<sequence length="233" mass="27170">MFQVLIIEDDYKISAMLKGHMEKYGYKAATVDDFERVMEKFQEIQPHIVLLDVNLPKFDGFYWCRQIRSISTCPILFISARESEMDQVLALENGADDYIIKPFHYDVVMAKIRSHLRRAYGSYSAKAEERTVEAASLTLYPERLTLTRGDVSVELTQKELLLMEALMKKADRVVSRSRLLDMLWEDHHFIDDNTLNVYITRIRKKLREIGMEEQLETVRGAGYMLKLNGFEAT</sequence>
<dbReference type="GO" id="GO:0000156">
    <property type="term" value="F:phosphorelay response regulator activity"/>
    <property type="evidence" value="ECO:0007669"/>
    <property type="project" value="TreeGrafter"/>
</dbReference>
<name>W7Y9M7_9BACL</name>
<evidence type="ECO:0000256" key="7">
    <source>
        <dbReference type="ARBA" id="ARBA00023163"/>
    </source>
</evidence>
<dbReference type="Gene3D" id="1.10.10.10">
    <property type="entry name" value="Winged helix-like DNA-binding domain superfamily/Winged helix DNA-binding domain"/>
    <property type="match status" value="1"/>
</dbReference>
<dbReference type="Proteomes" id="UP000019364">
    <property type="component" value="Unassembled WGS sequence"/>
</dbReference>